<gene>
    <name evidence="10" type="ORF">AVDCRST_MAG93-6658</name>
</gene>
<dbReference type="CDD" id="cd01895">
    <property type="entry name" value="EngA2"/>
    <property type="match status" value="1"/>
</dbReference>
<protein>
    <recommendedName>
        <fullName evidence="2">GTPase Der</fullName>
    </recommendedName>
    <alternativeName>
        <fullName evidence="7">GTP-binding protein EngA</fullName>
    </alternativeName>
</protein>
<evidence type="ECO:0000256" key="2">
    <source>
        <dbReference type="ARBA" id="ARBA00020953"/>
    </source>
</evidence>
<dbReference type="PANTHER" id="PTHR43834">
    <property type="entry name" value="GTPASE DER"/>
    <property type="match status" value="1"/>
</dbReference>
<feature type="domain" description="EngA-type G" evidence="9">
    <location>
        <begin position="4"/>
        <end position="175"/>
    </location>
</feature>
<dbReference type="PANTHER" id="PTHR43834:SF6">
    <property type="entry name" value="GTPASE DER"/>
    <property type="match status" value="1"/>
</dbReference>
<evidence type="ECO:0000256" key="4">
    <source>
        <dbReference type="ARBA" id="ARBA00022737"/>
    </source>
</evidence>
<evidence type="ECO:0000256" key="3">
    <source>
        <dbReference type="ARBA" id="ARBA00022517"/>
    </source>
</evidence>
<dbReference type="PRINTS" id="PR00326">
    <property type="entry name" value="GTP1OBG"/>
</dbReference>
<organism evidence="10">
    <name type="scientific">uncultured Chloroflexia bacterium</name>
    <dbReference type="NCBI Taxonomy" id="1672391"/>
    <lineage>
        <taxon>Bacteria</taxon>
        <taxon>Bacillati</taxon>
        <taxon>Chloroflexota</taxon>
        <taxon>Chloroflexia</taxon>
        <taxon>environmental samples</taxon>
    </lineage>
</organism>
<keyword evidence="5" id="KW-0547">Nucleotide-binding</keyword>
<dbReference type="Gene3D" id="3.40.50.300">
    <property type="entry name" value="P-loop containing nucleotide triphosphate hydrolases"/>
    <property type="match status" value="2"/>
</dbReference>
<evidence type="ECO:0000256" key="8">
    <source>
        <dbReference type="PROSITE-ProRule" id="PRU01049"/>
    </source>
</evidence>
<proteinExistence type="inferred from homology"/>
<dbReference type="GO" id="GO:0005525">
    <property type="term" value="F:GTP binding"/>
    <property type="evidence" value="ECO:0007669"/>
    <property type="project" value="UniProtKB-KW"/>
</dbReference>
<comment type="similarity">
    <text evidence="1 8">Belongs to the TRAFAC class TrmE-Era-EngA-EngB-Septin-like GTPase superfamily. EngA (Der) GTPase family.</text>
</comment>
<dbReference type="InterPro" id="IPR006073">
    <property type="entry name" value="GTP-bd"/>
</dbReference>
<feature type="domain" description="EngA-type G" evidence="9">
    <location>
        <begin position="184"/>
        <end position="328"/>
    </location>
</feature>
<keyword evidence="6" id="KW-0342">GTP-binding</keyword>
<dbReference type="NCBIfam" id="TIGR00231">
    <property type="entry name" value="small_GTP"/>
    <property type="match status" value="2"/>
</dbReference>
<reference evidence="10" key="1">
    <citation type="submission" date="2020-02" db="EMBL/GenBank/DDBJ databases">
        <authorList>
            <person name="Meier V. D."/>
        </authorList>
    </citation>
    <scope>NUCLEOTIDE SEQUENCE</scope>
    <source>
        <strain evidence="10">AVDCRST_MAG93</strain>
    </source>
</reference>
<dbReference type="GO" id="GO:0043022">
    <property type="term" value="F:ribosome binding"/>
    <property type="evidence" value="ECO:0007669"/>
    <property type="project" value="TreeGrafter"/>
</dbReference>
<keyword evidence="3" id="KW-0690">Ribosome biogenesis</keyword>
<evidence type="ECO:0000256" key="6">
    <source>
        <dbReference type="ARBA" id="ARBA00023134"/>
    </source>
</evidence>
<evidence type="ECO:0000256" key="5">
    <source>
        <dbReference type="ARBA" id="ARBA00022741"/>
    </source>
</evidence>
<dbReference type="AlphaFoldDB" id="A0A6J4LSV0"/>
<dbReference type="InterPro" id="IPR005225">
    <property type="entry name" value="Small_GTP-bd"/>
</dbReference>
<dbReference type="SUPFAM" id="SSF52540">
    <property type="entry name" value="P-loop containing nucleoside triphosphate hydrolases"/>
    <property type="match status" value="2"/>
</dbReference>
<accession>A0A6J4LSV0</accession>
<dbReference type="FunFam" id="3.40.50.300:FF:000057">
    <property type="entry name" value="GTPase Der"/>
    <property type="match status" value="1"/>
</dbReference>
<dbReference type="EMBL" id="CADCTR010002242">
    <property type="protein sequence ID" value="CAA9341194.1"/>
    <property type="molecule type" value="Genomic_DNA"/>
</dbReference>
<dbReference type="InterPro" id="IPR027417">
    <property type="entry name" value="P-loop_NTPase"/>
</dbReference>
<dbReference type="CDD" id="cd01894">
    <property type="entry name" value="EngA1"/>
    <property type="match status" value="1"/>
</dbReference>
<dbReference type="NCBIfam" id="TIGR03594">
    <property type="entry name" value="GTPase_EngA"/>
    <property type="match status" value="1"/>
</dbReference>
<dbReference type="InterPro" id="IPR031166">
    <property type="entry name" value="G_ENGA"/>
</dbReference>
<dbReference type="SMART" id="SM00382">
    <property type="entry name" value="AAA"/>
    <property type="match status" value="2"/>
</dbReference>
<evidence type="ECO:0000313" key="10">
    <source>
        <dbReference type="EMBL" id="CAA9341194.1"/>
    </source>
</evidence>
<evidence type="ECO:0000256" key="7">
    <source>
        <dbReference type="ARBA" id="ARBA00032345"/>
    </source>
</evidence>
<sequence length="328" mass="35534">MPQPIVAIVGRPNVGKSTLFNKLVGERKAIVENLPGTTRDRIYGTSIWGGHALTVIDTAGILPGEENDVSASMAQIVRGTRAQAQLAIDEADVIVFVVDVKDGITAADEEVAELLRRTDKPVILGANKADSMQRVQDAVEFYNLGLGEPIPLSAYHGTGTGDLLDAVVTNLPAPVEPEEDDYTVKIAIVGRPNVGKSSLLNKLLGFERVVVSDIPGTTRDTIDTVVEYLGNKILLIDTAGIRRSGKVERGIEKYSVMRSLRAIERADVTLLLIDATEGVTAQDTHVAGMVMDANKGIALLVNKWDLIEKDNTTFDEFQYMVRISSHFL</sequence>
<dbReference type="InterPro" id="IPR003593">
    <property type="entry name" value="AAA+_ATPase"/>
</dbReference>
<evidence type="ECO:0000259" key="9">
    <source>
        <dbReference type="PROSITE" id="PS51712"/>
    </source>
</evidence>
<evidence type="ECO:0000256" key="1">
    <source>
        <dbReference type="ARBA" id="ARBA00008279"/>
    </source>
</evidence>
<name>A0A6J4LSV0_9CHLR</name>
<dbReference type="PROSITE" id="PS51712">
    <property type="entry name" value="G_ENGA"/>
    <property type="match status" value="2"/>
</dbReference>
<dbReference type="GO" id="GO:0042254">
    <property type="term" value="P:ribosome biogenesis"/>
    <property type="evidence" value="ECO:0007669"/>
    <property type="project" value="UniProtKB-KW"/>
</dbReference>
<dbReference type="FunFam" id="3.40.50.300:FF:000040">
    <property type="entry name" value="GTPase Der"/>
    <property type="match status" value="1"/>
</dbReference>
<dbReference type="InterPro" id="IPR016484">
    <property type="entry name" value="GTPase_Der"/>
</dbReference>
<dbReference type="Pfam" id="PF01926">
    <property type="entry name" value="MMR_HSR1"/>
    <property type="match status" value="2"/>
</dbReference>
<keyword evidence="4" id="KW-0677">Repeat</keyword>